<proteinExistence type="predicted"/>
<organism evidence="2 3">
    <name type="scientific">Marinomonas spartinae</name>
    <dbReference type="NCBI Taxonomy" id="1792290"/>
    <lineage>
        <taxon>Bacteria</taxon>
        <taxon>Pseudomonadati</taxon>
        <taxon>Pseudomonadota</taxon>
        <taxon>Gammaproteobacteria</taxon>
        <taxon>Oceanospirillales</taxon>
        <taxon>Oceanospirillaceae</taxon>
        <taxon>Marinomonas</taxon>
    </lineage>
</organism>
<dbReference type="Gene3D" id="3.40.30.10">
    <property type="entry name" value="Glutaredoxin"/>
    <property type="match status" value="1"/>
</dbReference>
<reference evidence="2 3" key="1">
    <citation type="submission" date="2016-06" db="EMBL/GenBank/DDBJ databases">
        <authorList>
            <person name="Kjaerup R.B."/>
            <person name="Dalgaard T.S."/>
            <person name="Juul-Madsen H.R."/>
        </authorList>
    </citation>
    <scope>NUCLEOTIDE SEQUENCE [LARGE SCALE GENOMIC DNA]</scope>
    <source>
        <strain evidence="2 3">CECT 8886</strain>
    </source>
</reference>
<protein>
    <submittedName>
        <fullName evidence="2">Glutaredoxin-1</fullName>
    </submittedName>
</protein>
<dbReference type="EMBL" id="FLOB01000010">
    <property type="protein sequence ID" value="SBS35759.1"/>
    <property type="molecule type" value="Genomic_DNA"/>
</dbReference>
<accession>A0A1A8TNN3</accession>
<evidence type="ECO:0000259" key="1">
    <source>
        <dbReference type="Pfam" id="PF00462"/>
    </source>
</evidence>
<dbReference type="OrthoDB" id="9814618at2"/>
<dbReference type="InterPro" id="IPR002109">
    <property type="entry name" value="Glutaredoxin"/>
</dbReference>
<keyword evidence="3" id="KW-1185">Reference proteome</keyword>
<dbReference type="AlphaFoldDB" id="A0A1A8TNN3"/>
<name>A0A1A8TNN3_9GAMM</name>
<dbReference type="Pfam" id="PF00462">
    <property type="entry name" value="Glutaredoxin"/>
    <property type="match status" value="1"/>
</dbReference>
<gene>
    <name evidence="2" type="primary">grxA</name>
    <name evidence="2" type="ORF">MSP8886_03473</name>
</gene>
<dbReference type="Proteomes" id="UP000092544">
    <property type="component" value="Unassembled WGS sequence"/>
</dbReference>
<evidence type="ECO:0000313" key="3">
    <source>
        <dbReference type="Proteomes" id="UP000092544"/>
    </source>
</evidence>
<dbReference type="SUPFAM" id="SSF52833">
    <property type="entry name" value="Thioredoxin-like"/>
    <property type="match status" value="1"/>
</dbReference>
<dbReference type="CDD" id="cd02066">
    <property type="entry name" value="GRX_family"/>
    <property type="match status" value="1"/>
</dbReference>
<dbReference type="RefSeq" id="WP_067018781.1">
    <property type="nucleotide sequence ID" value="NZ_FLOB01000010.1"/>
</dbReference>
<dbReference type="PROSITE" id="PS51354">
    <property type="entry name" value="GLUTAREDOXIN_2"/>
    <property type="match status" value="1"/>
</dbReference>
<sequence length="78" mass="9260">MKKYLLYGHDDCLFSRRAKQVLDDHDVLYHYVDIKGENLNKVALSRLVGHDIYTLPQVFLDDEYIGGFHDLQRRFSIM</sequence>
<feature type="domain" description="Glutaredoxin" evidence="1">
    <location>
        <begin position="6"/>
        <end position="65"/>
    </location>
</feature>
<dbReference type="InterPro" id="IPR036249">
    <property type="entry name" value="Thioredoxin-like_sf"/>
</dbReference>
<dbReference type="STRING" id="1792290.MSP8886_03473"/>
<evidence type="ECO:0000313" key="2">
    <source>
        <dbReference type="EMBL" id="SBS35759.1"/>
    </source>
</evidence>